<dbReference type="Pfam" id="PF10712">
    <property type="entry name" value="NAD-GH"/>
    <property type="match status" value="1"/>
</dbReference>
<dbReference type="EMBL" id="JAVXUP010000367">
    <property type="protein sequence ID" value="KAK3029711.1"/>
    <property type="molecule type" value="Genomic_DNA"/>
</dbReference>
<gene>
    <name evidence="2" type="ORF">RJ639_039120</name>
</gene>
<sequence>MEKTLCLDAKIETTASLYTMLKSVVEDSRRMEMKGKARKDQTDHPNNWGDRIPEKIARNSLKENLSNLRTLAPNPTKFTSTRLREELQVLKRAAFPTFKQHFCSAVHMKMVNLATRHFEFVLWMARMSTGCRTYNQESLNSGTIRNGLIWVNALAQLLTIEEILQKLLHLGDSNGTANKDHIVDTTLVHLGIFQTFFNRLHALPKEIHVKLFEPGTSNGHVEINTLKQAID</sequence>
<dbReference type="Proteomes" id="UP001188597">
    <property type="component" value="Unassembled WGS sequence"/>
</dbReference>
<protein>
    <submittedName>
        <fullName evidence="2">Uncharacterized protein</fullName>
    </submittedName>
</protein>
<dbReference type="InterPro" id="IPR019651">
    <property type="entry name" value="Glutamate_DH_NAD-spec"/>
</dbReference>
<accession>A0AA88WL02</accession>
<proteinExistence type="predicted"/>
<dbReference type="AlphaFoldDB" id="A0AA88WL02"/>
<name>A0AA88WL02_9ASTE</name>
<feature type="region of interest" description="Disordered" evidence="1">
    <location>
        <begin position="30"/>
        <end position="52"/>
    </location>
</feature>
<evidence type="ECO:0000313" key="3">
    <source>
        <dbReference type="Proteomes" id="UP001188597"/>
    </source>
</evidence>
<comment type="caution">
    <text evidence="2">The sequence shown here is derived from an EMBL/GenBank/DDBJ whole genome shotgun (WGS) entry which is preliminary data.</text>
</comment>
<keyword evidence="3" id="KW-1185">Reference proteome</keyword>
<feature type="compositionally biased region" description="Basic and acidic residues" evidence="1">
    <location>
        <begin position="30"/>
        <end position="43"/>
    </location>
</feature>
<organism evidence="2 3">
    <name type="scientific">Escallonia herrerae</name>
    <dbReference type="NCBI Taxonomy" id="1293975"/>
    <lineage>
        <taxon>Eukaryota</taxon>
        <taxon>Viridiplantae</taxon>
        <taxon>Streptophyta</taxon>
        <taxon>Embryophyta</taxon>
        <taxon>Tracheophyta</taxon>
        <taxon>Spermatophyta</taxon>
        <taxon>Magnoliopsida</taxon>
        <taxon>eudicotyledons</taxon>
        <taxon>Gunneridae</taxon>
        <taxon>Pentapetalae</taxon>
        <taxon>asterids</taxon>
        <taxon>campanulids</taxon>
        <taxon>Escalloniales</taxon>
        <taxon>Escalloniaceae</taxon>
        <taxon>Escallonia</taxon>
    </lineage>
</organism>
<evidence type="ECO:0000313" key="2">
    <source>
        <dbReference type="EMBL" id="KAK3029711.1"/>
    </source>
</evidence>
<reference evidence="2" key="1">
    <citation type="submission" date="2022-12" db="EMBL/GenBank/DDBJ databases">
        <title>Draft genome assemblies for two species of Escallonia (Escalloniales).</title>
        <authorList>
            <person name="Chanderbali A."/>
            <person name="Dervinis C."/>
            <person name="Anghel I."/>
            <person name="Soltis D."/>
            <person name="Soltis P."/>
            <person name="Zapata F."/>
        </authorList>
    </citation>
    <scope>NUCLEOTIDE SEQUENCE</scope>
    <source>
        <strain evidence="2">UCBG64.0493</strain>
        <tissue evidence="2">Leaf</tissue>
    </source>
</reference>
<evidence type="ECO:0000256" key="1">
    <source>
        <dbReference type="SAM" id="MobiDB-lite"/>
    </source>
</evidence>